<evidence type="ECO:0000313" key="4">
    <source>
        <dbReference type="Proteomes" id="UP001183202"/>
    </source>
</evidence>
<proteinExistence type="predicted"/>
<gene>
    <name evidence="3" type="ORF">RM445_14060</name>
</gene>
<feature type="compositionally biased region" description="Polar residues" evidence="1">
    <location>
        <begin position="238"/>
        <end position="250"/>
    </location>
</feature>
<feature type="transmembrane region" description="Helical" evidence="2">
    <location>
        <begin position="6"/>
        <end position="24"/>
    </location>
</feature>
<keyword evidence="2" id="KW-0812">Transmembrane</keyword>
<feature type="compositionally biased region" description="Basic and acidic residues" evidence="1">
    <location>
        <begin position="179"/>
        <end position="223"/>
    </location>
</feature>
<dbReference type="Proteomes" id="UP001183202">
    <property type="component" value="Unassembled WGS sequence"/>
</dbReference>
<dbReference type="EMBL" id="JAVREJ010000008">
    <property type="protein sequence ID" value="MDT0350653.1"/>
    <property type="molecule type" value="Genomic_DNA"/>
</dbReference>
<comment type="caution">
    <text evidence="3">The sequence shown here is derived from an EMBL/GenBank/DDBJ whole genome shotgun (WGS) entry which is preliminary data.</text>
</comment>
<evidence type="ECO:0008006" key="5">
    <source>
        <dbReference type="Google" id="ProtNLM"/>
    </source>
</evidence>
<dbReference type="RefSeq" id="WP_311556678.1">
    <property type="nucleotide sequence ID" value="NZ_JAVREJ010000008.1"/>
</dbReference>
<evidence type="ECO:0000256" key="1">
    <source>
        <dbReference type="SAM" id="MobiDB-lite"/>
    </source>
</evidence>
<keyword evidence="2" id="KW-1133">Transmembrane helix</keyword>
<evidence type="ECO:0000313" key="3">
    <source>
        <dbReference type="EMBL" id="MDT0350653.1"/>
    </source>
</evidence>
<sequence length="258" mass="29173">MSGTAVVLIIVVLLVLVALGVVLSRRRRSSQLQQHFGPEYERSVAATGDRRAAETELAERRQRREEFDVRDLSTEESGRFRESWNEIQRGFVDDPRQSLRSADLLVAEIMRARGYPVDDDFDRRADDLSVDHPRVVQHYREARKVRDADGEVDTESQRTGLTSYRSLINALLGDDADHDADHDARHAGTGRDDVRDDRSDVRPDDARADDDARRADDATDHTDGTQAGRHALHDEQRTTGPATDPTGQRSPRTEEHTR</sequence>
<keyword evidence="2" id="KW-0472">Membrane</keyword>
<evidence type="ECO:0000256" key="2">
    <source>
        <dbReference type="SAM" id="Phobius"/>
    </source>
</evidence>
<protein>
    <recommendedName>
        <fullName evidence="5">Secreted protein</fullName>
    </recommendedName>
</protein>
<accession>A0ABU2NAZ6</accession>
<keyword evidence="4" id="KW-1185">Reference proteome</keyword>
<name>A0ABU2NAZ6_9PSEU</name>
<reference evidence="4" key="1">
    <citation type="submission" date="2023-07" db="EMBL/GenBank/DDBJ databases">
        <title>30 novel species of actinomycetes from the DSMZ collection.</title>
        <authorList>
            <person name="Nouioui I."/>
        </authorList>
    </citation>
    <scope>NUCLEOTIDE SEQUENCE [LARGE SCALE GENOMIC DNA]</scope>
    <source>
        <strain evidence="4">DSM 45834</strain>
    </source>
</reference>
<feature type="region of interest" description="Disordered" evidence="1">
    <location>
        <begin position="179"/>
        <end position="258"/>
    </location>
</feature>
<organism evidence="3 4">
    <name type="scientific">Pseudonocardia charpentierae</name>
    <dbReference type="NCBI Taxonomy" id="3075545"/>
    <lineage>
        <taxon>Bacteria</taxon>
        <taxon>Bacillati</taxon>
        <taxon>Actinomycetota</taxon>
        <taxon>Actinomycetes</taxon>
        <taxon>Pseudonocardiales</taxon>
        <taxon>Pseudonocardiaceae</taxon>
        <taxon>Pseudonocardia</taxon>
    </lineage>
</organism>